<dbReference type="GO" id="GO:0008047">
    <property type="term" value="F:enzyme activator activity"/>
    <property type="evidence" value="ECO:0007669"/>
    <property type="project" value="InterPro"/>
</dbReference>
<keyword evidence="2" id="KW-0645">Protease</keyword>
<dbReference type="RefSeq" id="WP_069947883.1">
    <property type="nucleotide sequence ID" value="NZ_CP014143.1"/>
</dbReference>
<evidence type="ECO:0000256" key="3">
    <source>
        <dbReference type="ARBA" id="ARBA00022750"/>
    </source>
</evidence>
<evidence type="ECO:0008006" key="7">
    <source>
        <dbReference type="Google" id="ProtNLM"/>
    </source>
</evidence>
<dbReference type="SUPFAM" id="SSF53163">
    <property type="entry name" value="HybD-like"/>
    <property type="match status" value="1"/>
</dbReference>
<dbReference type="GO" id="GO:0016485">
    <property type="term" value="P:protein processing"/>
    <property type="evidence" value="ECO:0007669"/>
    <property type="project" value="TreeGrafter"/>
</dbReference>
<organism evidence="5 6">
    <name type="scientific">Microbulbifer aggregans</name>
    <dbReference type="NCBI Taxonomy" id="1769779"/>
    <lineage>
        <taxon>Bacteria</taxon>
        <taxon>Pseudomonadati</taxon>
        <taxon>Pseudomonadota</taxon>
        <taxon>Gammaproteobacteria</taxon>
        <taxon>Cellvibrionales</taxon>
        <taxon>Microbulbiferaceae</taxon>
        <taxon>Microbulbifer</taxon>
    </lineage>
</organism>
<evidence type="ECO:0000313" key="5">
    <source>
        <dbReference type="EMBL" id="AOS97939.1"/>
    </source>
</evidence>
<name>A0A1C9W9V7_9GAMM</name>
<sequence>MTAWTIISLGNRFRGDDAAGPYVLDCLKCAAGKQLACIENGGDMPQLLEDWKHRRVILIDALMDDCRPAGTLLRFDGLRQAIPASLCQTSSHGLNLGEAIELGRILDALPRQLTVYAICGADFGTGTPLSPSVRATADTIAQEVLTRYVMEEGGPQCTNNP</sequence>
<dbReference type="GO" id="GO:0004190">
    <property type="term" value="F:aspartic-type endopeptidase activity"/>
    <property type="evidence" value="ECO:0007669"/>
    <property type="project" value="UniProtKB-KW"/>
</dbReference>
<dbReference type="AlphaFoldDB" id="A0A1C9W9V7"/>
<dbReference type="EMBL" id="CP014143">
    <property type="protein sequence ID" value="AOS97939.1"/>
    <property type="molecule type" value="Genomic_DNA"/>
</dbReference>
<evidence type="ECO:0000313" key="6">
    <source>
        <dbReference type="Proteomes" id="UP000095672"/>
    </source>
</evidence>
<reference evidence="6" key="1">
    <citation type="submission" date="2016-01" db="EMBL/GenBank/DDBJ databases">
        <title>Complete genome sequence of Microbulbifer sp. CCB-MM1, a halophile isolated from Matang Mangrove Forest, Perak.</title>
        <authorList>
            <person name="Moh T.H."/>
            <person name="Dinesh B."/>
            <person name="Lau N.-S."/>
            <person name="Go F."/>
            <person name="Alexander Chong S.-C."/>
        </authorList>
    </citation>
    <scope>NUCLEOTIDE SEQUENCE [LARGE SCALE GENOMIC DNA]</scope>
    <source>
        <strain evidence="6">CCB-MM1</strain>
    </source>
</reference>
<evidence type="ECO:0000256" key="2">
    <source>
        <dbReference type="ARBA" id="ARBA00022670"/>
    </source>
</evidence>
<keyword evidence="6" id="KW-1185">Reference proteome</keyword>
<proteinExistence type="inferred from homology"/>
<dbReference type="PANTHER" id="PTHR30302:SF1">
    <property type="entry name" value="HYDROGENASE 2 MATURATION PROTEASE"/>
    <property type="match status" value="1"/>
</dbReference>
<dbReference type="InterPro" id="IPR000671">
    <property type="entry name" value="Peptidase_A31"/>
</dbReference>
<evidence type="ECO:0000256" key="4">
    <source>
        <dbReference type="ARBA" id="ARBA00022801"/>
    </source>
</evidence>
<keyword evidence="4" id="KW-0378">Hydrolase</keyword>
<evidence type="ECO:0000256" key="1">
    <source>
        <dbReference type="ARBA" id="ARBA00006814"/>
    </source>
</evidence>
<protein>
    <recommendedName>
        <fullName evidence="7">Hydrogenase maturation protease</fullName>
    </recommendedName>
</protein>
<comment type="similarity">
    <text evidence="1">Belongs to the peptidase A31 family.</text>
</comment>
<gene>
    <name evidence="5" type="ORF">AUP74_02542</name>
</gene>
<dbReference type="Gene3D" id="3.40.50.1450">
    <property type="entry name" value="HybD-like"/>
    <property type="match status" value="1"/>
</dbReference>
<dbReference type="Proteomes" id="UP000095672">
    <property type="component" value="Chromosome"/>
</dbReference>
<accession>A0A1C9W9V7</accession>
<dbReference type="CDD" id="cd00518">
    <property type="entry name" value="H2MP"/>
    <property type="match status" value="1"/>
</dbReference>
<dbReference type="STRING" id="1769779.AUP74_02542"/>
<dbReference type="NCBIfam" id="TIGR00072">
    <property type="entry name" value="hydrog_prot"/>
    <property type="match status" value="1"/>
</dbReference>
<dbReference type="KEGG" id="micc:AUP74_02542"/>
<dbReference type="PANTHER" id="PTHR30302">
    <property type="entry name" value="HYDROGENASE 1 MATURATION PROTEASE"/>
    <property type="match status" value="1"/>
</dbReference>
<dbReference type="OrthoDB" id="9808862at2"/>
<keyword evidence="3" id="KW-0064">Aspartyl protease</keyword>
<dbReference type="InterPro" id="IPR023430">
    <property type="entry name" value="Pept_HybD-like_dom_sf"/>
</dbReference>